<proteinExistence type="predicted"/>
<organism evidence="1 2">
    <name type="scientific">Linum tenue</name>
    <dbReference type="NCBI Taxonomy" id="586396"/>
    <lineage>
        <taxon>Eukaryota</taxon>
        <taxon>Viridiplantae</taxon>
        <taxon>Streptophyta</taxon>
        <taxon>Embryophyta</taxon>
        <taxon>Tracheophyta</taxon>
        <taxon>Spermatophyta</taxon>
        <taxon>Magnoliopsida</taxon>
        <taxon>eudicotyledons</taxon>
        <taxon>Gunneridae</taxon>
        <taxon>Pentapetalae</taxon>
        <taxon>rosids</taxon>
        <taxon>fabids</taxon>
        <taxon>Malpighiales</taxon>
        <taxon>Linaceae</taxon>
        <taxon>Linum</taxon>
    </lineage>
</organism>
<accession>A0AAV0RVF9</accession>
<name>A0AAV0RVF9_9ROSI</name>
<keyword evidence="2" id="KW-1185">Reference proteome</keyword>
<gene>
    <name evidence="1" type="ORF">LITE_LOCUS50158</name>
</gene>
<evidence type="ECO:0000313" key="1">
    <source>
        <dbReference type="EMBL" id="CAI0584518.1"/>
    </source>
</evidence>
<comment type="caution">
    <text evidence="1">The sequence shown here is derived from an EMBL/GenBank/DDBJ whole genome shotgun (WGS) entry which is preliminary data.</text>
</comment>
<evidence type="ECO:0000313" key="2">
    <source>
        <dbReference type="Proteomes" id="UP001154282"/>
    </source>
</evidence>
<protein>
    <submittedName>
        <fullName evidence="1">Uncharacterized protein</fullName>
    </submittedName>
</protein>
<dbReference type="EMBL" id="CAMGYJ010000011">
    <property type="protein sequence ID" value="CAI0584518.1"/>
    <property type="molecule type" value="Genomic_DNA"/>
</dbReference>
<dbReference type="Proteomes" id="UP001154282">
    <property type="component" value="Unassembled WGS sequence"/>
</dbReference>
<sequence>MGAAWRRSLVT</sequence>
<reference evidence="1" key="1">
    <citation type="submission" date="2022-08" db="EMBL/GenBank/DDBJ databases">
        <authorList>
            <person name="Gutierrez-Valencia J."/>
        </authorList>
    </citation>
    <scope>NUCLEOTIDE SEQUENCE</scope>
</reference>